<reference evidence="1" key="1">
    <citation type="submission" date="2018-10" db="EMBL/GenBank/DDBJ databases">
        <authorList>
            <person name="Gruber-Vodicka H."/>
            <person name="Jaeckle O."/>
        </authorList>
    </citation>
    <scope>NUCLEOTIDE SEQUENCE</scope>
</reference>
<evidence type="ECO:0000313" key="1">
    <source>
        <dbReference type="EMBL" id="VBB68705.1"/>
    </source>
</evidence>
<proteinExistence type="predicted"/>
<organism evidence="1">
    <name type="scientific">invertebrate metagenome</name>
    <dbReference type="NCBI Taxonomy" id="1711999"/>
    <lineage>
        <taxon>unclassified sequences</taxon>
        <taxon>metagenomes</taxon>
        <taxon>organismal metagenomes</taxon>
    </lineage>
</organism>
<dbReference type="EMBL" id="LR026963">
    <property type="protein sequence ID" value="VBB68705.1"/>
    <property type="molecule type" value="Genomic_DNA"/>
</dbReference>
<accession>A0A484H5X2</accession>
<protein>
    <submittedName>
        <fullName evidence="1">Uncharacterized protein</fullName>
    </submittedName>
</protein>
<gene>
    <name evidence="1" type="ORF">RIEGSTA812A_PEG_178</name>
</gene>
<name>A0A484H5X2_9ZZZZ</name>
<sequence>MATVMAPQDLLLAVHPPAAAMEESLSECGLREEYRSSV</sequence>
<dbReference type="AlphaFoldDB" id="A0A484H5X2"/>